<gene>
    <name evidence="1" type="ORF">WJX81_007074</name>
</gene>
<name>A0AAW1QY42_9CHLO</name>
<protein>
    <submittedName>
        <fullName evidence="1">Uncharacterized protein</fullName>
    </submittedName>
</protein>
<organism evidence="1 2">
    <name type="scientific">Elliptochloris bilobata</name>
    <dbReference type="NCBI Taxonomy" id="381761"/>
    <lineage>
        <taxon>Eukaryota</taxon>
        <taxon>Viridiplantae</taxon>
        <taxon>Chlorophyta</taxon>
        <taxon>core chlorophytes</taxon>
        <taxon>Trebouxiophyceae</taxon>
        <taxon>Trebouxiophyceae incertae sedis</taxon>
        <taxon>Elliptochloris clade</taxon>
        <taxon>Elliptochloris</taxon>
    </lineage>
</organism>
<evidence type="ECO:0000313" key="2">
    <source>
        <dbReference type="Proteomes" id="UP001445335"/>
    </source>
</evidence>
<accession>A0AAW1QY42</accession>
<dbReference type="EMBL" id="JALJOU010000064">
    <property type="protein sequence ID" value="KAK9826500.1"/>
    <property type="molecule type" value="Genomic_DNA"/>
</dbReference>
<dbReference type="AlphaFoldDB" id="A0AAW1QY42"/>
<comment type="caution">
    <text evidence="1">The sequence shown here is derived from an EMBL/GenBank/DDBJ whole genome shotgun (WGS) entry which is preliminary data.</text>
</comment>
<keyword evidence="2" id="KW-1185">Reference proteome</keyword>
<dbReference type="Proteomes" id="UP001445335">
    <property type="component" value="Unassembled WGS sequence"/>
</dbReference>
<proteinExistence type="predicted"/>
<reference evidence="1 2" key="1">
    <citation type="journal article" date="2024" name="Nat. Commun.">
        <title>Phylogenomics reveals the evolutionary origins of lichenization in chlorophyte algae.</title>
        <authorList>
            <person name="Puginier C."/>
            <person name="Libourel C."/>
            <person name="Otte J."/>
            <person name="Skaloud P."/>
            <person name="Haon M."/>
            <person name="Grisel S."/>
            <person name="Petersen M."/>
            <person name="Berrin J.G."/>
            <person name="Delaux P.M."/>
            <person name="Dal Grande F."/>
            <person name="Keller J."/>
        </authorList>
    </citation>
    <scope>NUCLEOTIDE SEQUENCE [LARGE SCALE GENOMIC DNA]</scope>
    <source>
        <strain evidence="1 2">SAG 245.80</strain>
    </source>
</reference>
<sequence>MAGCIAKAPVLTPPAAVKATRVAPMAVTSRRVALSAALLSGLSLVAVEKASAISIPSQESTPGNKGGLSAASASAYTLEGIKKHGISGSQRKKLLAAVPRAPLAK</sequence>
<evidence type="ECO:0000313" key="1">
    <source>
        <dbReference type="EMBL" id="KAK9826500.1"/>
    </source>
</evidence>